<dbReference type="InterPro" id="IPR017937">
    <property type="entry name" value="Thioredoxin_CS"/>
</dbReference>
<evidence type="ECO:0000256" key="1">
    <source>
        <dbReference type="ARBA" id="ARBA00023284"/>
    </source>
</evidence>
<evidence type="ECO:0000259" key="2">
    <source>
        <dbReference type="PROSITE" id="PS51352"/>
    </source>
</evidence>
<keyword evidence="4" id="KW-1185">Reference proteome</keyword>
<dbReference type="PROSITE" id="PS00194">
    <property type="entry name" value="THIOREDOXIN_1"/>
    <property type="match status" value="1"/>
</dbReference>
<dbReference type="EMBL" id="CP050063">
    <property type="protein sequence ID" value="QIP12734.1"/>
    <property type="molecule type" value="Genomic_DNA"/>
</dbReference>
<sequence length="424" mass="47521">MVHQSIPLHRFFIICFWAAWLSFGSAYSQSAKEVQPGIRFLNGTFQQAVAAAKTAHKPLFIEIYLTGCPHCEALAPILTEKQVGDFFNPNFISWKAEANSPESKIVQKEKGLTYPEFPVLLFLDMNGKLMHVAMPAERPTKAEFIDEVIQHGRTALDPKQNTSGYAARFQAGDRDLGFLTNFGKYTKTTKDTAQLHQVNDALAKLLVLPQDITSQAGFYVLQRLTDDIDNPLATYFFGHLTEFSAKYPAKDVKEAGEGIIFRALYGAKGDSYSAAKVIQMREYMVGLGVPATEASARTLLKELDAHLRARNTAAAVQRFNEYRKQSPRISLADYAYLMHYFNEKATDDSYLPLMPVWATDGIKLVMPAQQNTQQVADLYYELALAYQKMGQKSEARSNAQKGLSIARIAKLDTKRYEAQVAKLK</sequence>
<dbReference type="Pfam" id="PF13899">
    <property type="entry name" value="Thioredoxin_7"/>
    <property type="match status" value="1"/>
</dbReference>
<evidence type="ECO:0000313" key="3">
    <source>
        <dbReference type="EMBL" id="QIP12734.1"/>
    </source>
</evidence>
<dbReference type="KEGG" id="spib:G8759_08900"/>
<dbReference type="InterPro" id="IPR036249">
    <property type="entry name" value="Thioredoxin-like_sf"/>
</dbReference>
<dbReference type="Proteomes" id="UP000501802">
    <property type="component" value="Chromosome"/>
</dbReference>
<dbReference type="AlphaFoldDB" id="A0A6G9AK62"/>
<evidence type="ECO:0000313" key="4">
    <source>
        <dbReference type="Proteomes" id="UP000501802"/>
    </source>
</evidence>
<reference evidence="3 4" key="1">
    <citation type="submission" date="2020-03" db="EMBL/GenBank/DDBJ databases">
        <authorList>
            <person name="Kim M.K."/>
        </authorList>
    </citation>
    <scope>NUCLEOTIDE SEQUENCE [LARGE SCALE GENOMIC DNA]</scope>
    <source>
        <strain evidence="3 4">BT328</strain>
    </source>
</reference>
<name>A0A6G9AK62_9BACT</name>
<dbReference type="RefSeq" id="WP_167207126.1">
    <property type="nucleotide sequence ID" value="NZ_CP050063.1"/>
</dbReference>
<protein>
    <submittedName>
        <fullName evidence="3">Thioredoxin family protein</fullName>
    </submittedName>
</protein>
<proteinExistence type="predicted"/>
<gene>
    <name evidence="3" type="ORF">G8759_08900</name>
</gene>
<organism evidence="3 4">
    <name type="scientific">Spirosoma aureum</name>
    <dbReference type="NCBI Taxonomy" id="2692134"/>
    <lineage>
        <taxon>Bacteria</taxon>
        <taxon>Pseudomonadati</taxon>
        <taxon>Bacteroidota</taxon>
        <taxon>Cytophagia</taxon>
        <taxon>Cytophagales</taxon>
        <taxon>Cytophagaceae</taxon>
        <taxon>Spirosoma</taxon>
    </lineage>
</organism>
<feature type="domain" description="Thioredoxin" evidence="2">
    <location>
        <begin position="21"/>
        <end position="154"/>
    </location>
</feature>
<dbReference type="PROSITE" id="PS51352">
    <property type="entry name" value="THIOREDOXIN_2"/>
    <property type="match status" value="1"/>
</dbReference>
<accession>A0A6G9AK62</accession>
<dbReference type="SUPFAM" id="SSF52833">
    <property type="entry name" value="Thioredoxin-like"/>
    <property type="match status" value="1"/>
</dbReference>
<dbReference type="Gene3D" id="3.40.30.10">
    <property type="entry name" value="Glutaredoxin"/>
    <property type="match status" value="1"/>
</dbReference>
<keyword evidence="1" id="KW-0676">Redox-active center</keyword>
<dbReference type="InterPro" id="IPR013766">
    <property type="entry name" value="Thioredoxin_domain"/>
</dbReference>